<comment type="caution">
    <text evidence="1">The sequence shown here is derived from an EMBL/GenBank/DDBJ whole genome shotgun (WGS) entry which is preliminary data.</text>
</comment>
<name>A0ACB7IHM9_PLECO</name>
<sequence length="357" mass="39886">MGQNTFMNFDKRQAHHGLGTPLVFTGNDLMRLLLPPQPYPDFDTAFERICSGKDLSKAKSCDRARLGRLGKLPVELITYVFEATDLDGAVMLVATHPQLFAIGYASMLVKVKAMAFYNNWAYDRIICIADNARTLPPGFLSTAEKHRLMKWGTKHKAILGGDVPLDDIDGSEGGAVDGKNSPSEERDSQELESAAEVDAYPDQSFHLYQYGCQMPTLDGMARVRRWVPTPSNDLMDRSGGSDGLRLKRLRFALLWSKPCCDLDYPVLINTTKREFLKGKDQEGESMLGMATAVLTVWAGDEGYENLVKRKGEWAGDRLAVISEEEVEELVAEEDGWKEIKVTWDDVARAWGAIVTRR</sequence>
<dbReference type="EMBL" id="WQMT02000011">
    <property type="protein sequence ID" value="KAG9217495.1"/>
    <property type="molecule type" value="Genomic_DNA"/>
</dbReference>
<protein>
    <submittedName>
        <fullName evidence="1">Uncharacterized protein</fullName>
    </submittedName>
</protein>
<gene>
    <name evidence="1" type="ORF">CCMSSC00406_0008607</name>
</gene>
<organism evidence="1 2">
    <name type="scientific">Pleurotus cornucopiae</name>
    <name type="common">Cornucopia mushroom</name>
    <dbReference type="NCBI Taxonomy" id="5321"/>
    <lineage>
        <taxon>Eukaryota</taxon>
        <taxon>Fungi</taxon>
        <taxon>Dikarya</taxon>
        <taxon>Basidiomycota</taxon>
        <taxon>Agaricomycotina</taxon>
        <taxon>Agaricomycetes</taxon>
        <taxon>Agaricomycetidae</taxon>
        <taxon>Agaricales</taxon>
        <taxon>Pleurotineae</taxon>
        <taxon>Pleurotaceae</taxon>
        <taxon>Pleurotus</taxon>
    </lineage>
</organism>
<evidence type="ECO:0000313" key="1">
    <source>
        <dbReference type="EMBL" id="KAG9217495.1"/>
    </source>
</evidence>
<evidence type="ECO:0000313" key="2">
    <source>
        <dbReference type="Proteomes" id="UP000824881"/>
    </source>
</evidence>
<dbReference type="Proteomes" id="UP000824881">
    <property type="component" value="Unassembled WGS sequence"/>
</dbReference>
<accession>A0ACB7IHM9</accession>
<proteinExistence type="predicted"/>
<reference evidence="1 2" key="1">
    <citation type="journal article" date="2021" name="Appl. Environ. Microbiol.">
        <title>Genetic linkage and physical mapping for an oyster mushroom Pleurotus cornucopiae and QTL analysis for the trait cap color.</title>
        <authorList>
            <person name="Zhang Y."/>
            <person name="Gao W."/>
            <person name="Sonnenberg A."/>
            <person name="Chen Q."/>
            <person name="Zhang J."/>
            <person name="Huang C."/>
        </authorList>
    </citation>
    <scope>NUCLEOTIDE SEQUENCE [LARGE SCALE GENOMIC DNA]</scope>
    <source>
        <strain evidence="1">CCMSSC00406</strain>
    </source>
</reference>
<keyword evidence="2" id="KW-1185">Reference proteome</keyword>